<dbReference type="InterPro" id="IPR027417">
    <property type="entry name" value="P-loop_NTPase"/>
</dbReference>
<dbReference type="InterPro" id="IPR050921">
    <property type="entry name" value="T4SS_GSP_E_ATPase"/>
</dbReference>
<dbReference type="AlphaFoldDB" id="A0A839QZ24"/>
<evidence type="ECO:0000256" key="1">
    <source>
        <dbReference type="ARBA" id="ARBA00006611"/>
    </source>
</evidence>
<dbReference type="Gene3D" id="3.40.50.300">
    <property type="entry name" value="P-loop containing nucleotide triphosphate hydrolases"/>
    <property type="match status" value="1"/>
</dbReference>
<dbReference type="EMBL" id="JACHWP010000003">
    <property type="protein sequence ID" value="MBB3023211.1"/>
    <property type="molecule type" value="Genomic_DNA"/>
</dbReference>
<evidence type="ECO:0000313" key="4">
    <source>
        <dbReference type="Proteomes" id="UP000568050"/>
    </source>
</evidence>
<protein>
    <submittedName>
        <fullName evidence="3">Pilus assembly protein CpaF</fullName>
    </submittedName>
</protein>
<evidence type="ECO:0000313" key="3">
    <source>
        <dbReference type="EMBL" id="MBB3023211.1"/>
    </source>
</evidence>
<dbReference type="Gene3D" id="3.30.450.380">
    <property type="match status" value="1"/>
</dbReference>
<proteinExistence type="inferred from homology"/>
<dbReference type="Proteomes" id="UP000568050">
    <property type="component" value="Unassembled WGS sequence"/>
</dbReference>
<reference evidence="3 4" key="1">
    <citation type="submission" date="2020-08" db="EMBL/GenBank/DDBJ databases">
        <title>Sequencing the genomes of 1000 actinobacteria strains.</title>
        <authorList>
            <person name="Klenk H.-P."/>
        </authorList>
    </citation>
    <scope>NUCLEOTIDE SEQUENCE [LARGE SCALE GENOMIC DNA]</scope>
    <source>
        <strain evidence="3 4">DSM 23040</strain>
    </source>
</reference>
<dbReference type="PANTHER" id="PTHR30486">
    <property type="entry name" value="TWITCHING MOTILITY PROTEIN PILT"/>
    <property type="match status" value="1"/>
</dbReference>
<dbReference type="GO" id="GO:0016887">
    <property type="term" value="F:ATP hydrolysis activity"/>
    <property type="evidence" value="ECO:0007669"/>
    <property type="project" value="InterPro"/>
</dbReference>
<dbReference type="CDD" id="cd01130">
    <property type="entry name" value="VirB11-like_ATPase"/>
    <property type="match status" value="1"/>
</dbReference>
<feature type="domain" description="Bacterial type II secretion system protein E" evidence="2">
    <location>
        <begin position="53"/>
        <end position="323"/>
    </location>
</feature>
<dbReference type="RefSeq" id="WP_246370858.1">
    <property type="nucleotide sequence ID" value="NZ_CBCSFZ010000074.1"/>
</dbReference>
<keyword evidence="4" id="KW-1185">Reference proteome</keyword>
<dbReference type="SUPFAM" id="SSF52540">
    <property type="entry name" value="P-loop containing nucleoside triphosphate hydrolases"/>
    <property type="match status" value="1"/>
</dbReference>
<name>A0A839QZ24_9MICO</name>
<organism evidence="3 4">
    <name type="scientific">Helcobacillus massiliensis</name>
    <dbReference type="NCBI Taxonomy" id="521392"/>
    <lineage>
        <taxon>Bacteria</taxon>
        <taxon>Bacillati</taxon>
        <taxon>Actinomycetota</taxon>
        <taxon>Actinomycetes</taxon>
        <taxon>Micrococcales</taxon>
        <taxon>Dermabacteraceae</taxon>
        <taxon>Helcobacillus</taxon>
    </lineage>
</organism>
<dbReference type="NCBIfam" id="TIGR03819">
    <property type="entry name" value="heli_sec_ATPase"/>
    <property type="match status" value="1"/>
</dbReference>
<dbReference type="InterPro" id="IPR001482">
    <property type="entry name" value="T2SS/T4SS_dom"/>
</dbReference>
<dbReference type="InterPro" id="IPR022399">
    <property type="entry name" value="TadA-like_ATPase"/>
</dbReference>
<comment type="caution">
    <text evidence="3">The sequence shown here is derived from an EMBL/GenBank/DDBJ whole genome shotgun (WGS) entry which is preliminary data.</text>
</comment>
<accession>A0A839QZ24</accession>
<comment type="similarity">
    <text evidence="1">Belongs to the GSP E family.</text>
</comment>
<evidence type="ECO:0000259" key="2">
    <source>
        <dbReference type="Pfam" id="PF00437"/>
    </source>
</evidence>
<dbReference type="Pfam" id="PF00437">
    <property type="entry name" value="T2SSE"/>
    <property type="match status" value="1"/>
</dbReference>
<dbReference type="PANTHER" id="PTHR30486:SF6">
    <property type="entry name" value="TYPE IV PILUS RETRACTATION ATPASE PILT"/>
    <property type="match status" value="1"/>
</dbReference>
<sequence>MTDLLSLVHADLLAHPGEVDVARVARVLEENGQVRGPQSLLEVTAELRDHISGLGPLQPLAAPGVTDILVNADGTVWTDSPDGLKRADLRLGRDEARQLAVRLATIGGRRLDDAMPWADAQLPGGIRMHAVLPPLSAGGAVISLRLAAATPLSLDALEATGTLHPSARTLLERIIDRRCAFLISGGTGTGKTTLLSAMLARVGPEERIVIVEDASELEPNHPHTVHLQARHANAEGAGEVGLGMLVRQCLRMRPDRIVVGECRGEEIRELLQALNTGHEGGCGTLHANTAADVPARLEALGSLAGLTDRALSAQVLSAIDLVLHMRRDGAHRVLDSVAILCRGADGRLTSELAARFTGDNARFFPAFDQIEARLR</sequence>
<gene>
    <name evidence="3" type="ORF">FHX50_001496</name>
</gene>